<evidence type="ECO:0000313" key="3">
    <source>
        <dbReference type="Proteomes" id="UP001206983"/>
    </source>
</evidence>
<dbReference type="PANTHER" id="PTHR35902">
    <property type="entry name" value="S-LAYER DOMAIN-LIKE PROTEIN-RELATED"/>
    <property type="match status" value="1"/>
</dbReference>
<reference evidence="2 3" key="1">
    <citation type="journal article" date="2011" name="Appl. Environ. Microbiol.">
        <title>Methanogenic archaea isolated from Taiwan's Chelungpu fault.</title>
        <authorList>
            <person name="Wu S.Y."/>
            <person name="Lai M.C."/>
        </authorList>
    </citation>
    <scope>NUCLEOTIDE SEQUENCE [LARGE SCALE GENOMIC DNA]</scope>
    <source>
        <strain evidence="2 3">St545Mb</strain>
    </source>
</reference>
<dbReference type="AlphaFoldDB" id="A0AAE3HA02"/>
<dbReference type="EMBL" id="JTEO01000004">
    <property type="protein sequence ID" value="MCQ6962726.1"/>
    <property type="molecule type" value="Genomic_DNA"/>
</dbReference>
<proteinExistence type="predicted"/>
<protein>
    <recommendedName>
        <fullName evidence="4">NPCBM-associated, NEW3 domain of alpha-galactosidase</fullName>
    </recommendedName>
</protein>
<feature type="transmembrane region" description="Helical" evidence="1">
    <location>
        <begin position="332"/>
        <end position="352"/>
    </location>
</feature>
<keyword evidence="3" id="KW-1185">Reference proteome</keyword>
<comment type="caution">
    <text evidence="2">The sequence shown here is derived from an EMBL/GenBank/DDBJ whole genome shotgun (WGS) entry which is preliminary data.</text>
</comment>
<keyword evidence="1" id="KW-1133">Transmembrane helix</keyword>
<gene>
    <name evidence="2" type="ORF">PV02_06340</name>
</gene>
<dbReference type="PANTHER" id="PTHR35902:SF3">
    <property type="entry name" value="NPCBM-ASSOCIATED, NEW3 DOMAIN OF ALPHA-GALACTOSIDASE"/>
    <property type="match status" value="1"/>
</dbReference>
<organism evidence="2 3">
    <name type="scientific">Methanolobus chelungpuianus</name>
    <dbReference type="NCBI Taxonomy" id="502115"/>
    <lineage>
        <taxon>Archaea</taxon>
        <taxon>Methanobacteriati</taxon>
        <taxon>Methanobacteriota</taxon>
        <taxon>Stenosarchaea group</taxon>
        <taxon>Methanomicrobia</taxon>
        <taxon>Methanosarcinales</taxon>
        <taxon>Methanosarcinaceae</taxon>
        <taxon>Methanolobus</taxon>
    </lineage>
</organism>
<keyword evidence="1" id="KW-0812">Transmembrane</keyword>
<sequence>MIPIKNVKLLMITILLLSYMQVASAGINEEVVSEIASDYYDVYGAPNLKANLACDKVFQRGESAVLYVNVMNNGQITGYEADQKEIDDDIAQYGESLTRSFMSAELLSDRAITTADSMTATLSLVDQDAPIKIKLDTLLLGSLSTGKSLASPAAFPIEIYDNAKAGTYTLRLDIAYRHQRDSAVTPPYGDTYYWYEDLNQTMYLPIVIEEEPYFKVLHTESDLQAGDRETITVTYMNTGDQLARECIARISVVDPFTTTDDQAYLGDMRPSESRNATFVVNVAADATPKEYSISSEVKYKDVHDKSQYSDALKVTADVGPATPLGEKVKDNATTITGLMLMVGIIGTPAYMVSKRKRNNK</sequence>
<accession>A0AAE3HA02</accession>
<keyword evidence="1" id="KW-0472">Membrane</keyword>
<evidence type="ECO:0000256" key="1">
    <source>
        <dbReference type="SAM" id="Phobius"/>
    </source>
</evidence>
<dbReference type="Proteomes" id="UP001206983">
    <property type="component" value="Unassembled WGS sequence"/>
</dbReference>
<evidence type="ECO:0008006" key="4">
    <source>
        <dbReference type="Google" id="ProtNLM"/>
    </source>
</evidence>
<name>A0AAE3HA02_9EURY</name>
<evidence type="ECO:0000313" key="2">
    <source>
        <dbReference type="EMBL" id="MCQ6962726.1"/>
    </source>
</evidence>
<dbReference type="RefSeq" id="WP_256622549.1">
    <property type="nucleotide sequence ID" value="NZ_JTEO01000004.1"/>
</dbReference>